<organism evidence="2 3">
    <name type="scientific">Chloracidobacterium sp. N</name>
    <dbReference type="NCBI Taxonomy" id="2821540"/>
    <lineage>
        <taxon>Bacteria</taxon>
        <taxon>Pseudomonadati</taxon>
        <taxon>Acidobacteriota</taxon>
        <taxon>Terriglobia</taxon>
        <taxon>Terriglobales</taxon>
        <taxon>Acidobacteriaceae</taxon>
        <taxon>Chloracidobacterium</taxon>
        <taxon>Chloracidobacterium aggregatum</taxon>
    </lineage>
</organism>
<reference evidence="2 3" key="1">
    <citation type="submission" date="2021-03" db="EMBL/GenBank/DDBJ databases">
        <title>Genomic and phenotypic characterization of Chloracidobacterium isolates provides evidence for multiple species.</title>
        <authorList>
            <person name="Saini M.K."/>
            <person name="Costas A.M.G."/>
            <person name="Tank M."/>
            <person name="Bryant D.A."/>
        </authorList>
    </citation>
    <scope>NUCLEOTIDE SEQUENCE [LARGE SCALE GENOMIC DNA]</scope>
    <source>
        <strain evidence="2 3">N</strain>
    </source>
</reference>
<keyword evidence="3" id="KW-1185">Reference proteome</keyword>
<dbReference type="SUPFAM" id="SSF52833">
    <property type="entry name" value="Thioredoxin-like"/>
    <property type="match status" value="1"/>
</dbReference>
<feature type="domain" description="Alkyl hydroperoxide reductase subunit C/ Thiol specific antioxidant" evidence="1">
    <location>
        <begin position="1"/>
        <end position="75"/>
    </location>
</feature>
<dbReference type="Proteomes" id="UP000677668">
    <property type="component" value="Chromosome 2"/>
</dbReference>
<dbReference type="Pfam" id="PF00578">
    <property type="entry name" value="AhpC-TSA"/>
    <property type="match status" value="1"/>
</dbReference>
<accession>A0ABX8B419</accession>
<evidence type="ECO:0000259" key="1">
    <source>
        <dbReference type="Pfam" id="PF00578"/>
    </source>
</evidence>
<name>A0ABX8B419_9BACT</name>
<dbReference type="InterPro" id="IPR036249">
    <property type="entry name" value="Thioredoxin-like_sf"/>
</dbReference>
<gene>
    <name evidence="2" type="ORF">J8C05_12950</name>
</gene>
<proteinExistence type="predicted"/>
<evidence type="ECO:0000313" key="2">
    <source>
        <dbReference type="EMBL" id="QUV95724.1"/>
    </source>
</evidence>
<sequence length="98" mass="10634">MREQYPAFQERGAEVVVVTTTDVPTSKLIAGDLALPYPLLSDPEWTVFKGYGTGAALGVPLPAQFLIDGNGRVVERYLCDLVPNHPPLDVTLGQIPTR</sequence>
<protein>
    <submittedName>
        <fullName evidence="2">Redoxin domain-containing protein</fullName>
    </submittedName>
</protein>
<dbReference type="InterPro" id="IPR000866">
    <property type="entry name" value="AhpC/TSA"/>
</dbReference>
<dbReference type="EMBL" id="CP072643">
    <property type="protein sequence ID" value="QUV95724.1"/>
    <property type="molecule type" value="Genomic_DNA"/>
</dbReference>
<dbReference type="Gene3D" id="3.40.30.10">
    <property type="entry name" value="Glutaredoxin"/>
    <property type="match status" value="1"/>
</dbReference>
<evidence type="ECO:0000313" key="3">
    <source>
        <dbReference type="Proteomes" id="UP000677668"/>
    </source>
</evidence>